<dbReference type="GO" id="GO:0005925">
    <property type="term" value="C:focal adhesion"/>
    <property type="evidence" value="ECO:0007669"/>
    <property type="project" value="UniProtKB-SubCell"/>
</dbReference>
<dbReference type="InterPro" id="IPR005189">
    <property type="entry name" value="Focal_adhesion_kin_target_dom"/>
</dbReference>
<evidence type="ECO:0000256" key="17">
    <source>
        <dbReference type="ARBA" id="ARBA00023273"/>
    </source>
</evidence>
<dbReference type="SMART" id="SM00219">
    <property type="entry name" value="TyrKc"/>
    <property type="match status" value="1"/>
</dbReference>
<dbReference type="GO" id="GO:0005737">
    <property type="term" value="C:cytoplasm"/>
    <property type="evidence" value="ECO:0007669"/>
    <property type="project" value="UniProtKB-SubCell"/>
</dbReference>
<keyword evidence="10 20" id="KW-0547">Nucleotide-binding</keyword>
<dbReference type="InterPro" id="IPR036137">
    <property type="entry name" value="Focal_adhe_kin_target_dom_sf"/>
</dbReference>
<dbReference type="InterPro" id="IPR035963">
    <property type="entry name" value="FERM_2"/>
</dbReference>
<keyword evidence="14" id="KW-0727">SH2 domain</keyword>
<evidence type="ECO:0000256" key="11">
    <source>
        <dbReference type="ARBA" id="ARBA00022777"/>
    </source>
</evidence>
<feature type="region of interest" description="Disordered" evidence="21">
    <location>
        <begin position="784"/>
        <end position="857"/>
    </location>
</feature>
<dbReference type="CTD" id="37233"/>
<keyword evidence="15" id="KW-0472">Membrane</keyword>
<dbReference type="GO" id="GO:0005886">
    <property type="term" value="C:plasma membrane"/>
    <property type="evidence" value="ECO:0007669"/>
    <property type="project" value="UniProtKB-SubCell"/>
</dbReference>
<evidence type="ECO:0000256" key="1">
    <source>
        <dbReference type="ARBA" id="ARBA00004246"/>
    </source>
</evidence>
<comment type="similarity">
    <text evidence="19">Belongs to the protein kinase superfamily. Tyr protein kinase family. Fes/fps subfamily.</text>
</comment>
<dbReference type="Pfam" id="PF18038">
    <property type="entry name" value="FERM_N_2"/>
    <property type="match status" value="1"/>
</dbReference>
<evidence type="ECO:0000256" key="12">
    <source>
        <dbReference type="ARBA" id="ARBA00022840"/>
    </source>
</evidence>
<dbReference type="PROSITE" id="PS00109">
    <property type="entry name" value="PROTEIN_KINASE_TYR"/>
    <property type="match status" value="1"/>
</dbReference>
<keyword evidence="11" id="KW-0418">Kinase</keyword>
<dbReference type="GO" id="GO:0009887">
    <property type="term" value="P:animal organ morphogenesis"/>
    <property type="evidence" value="ECO:0007669"/>
    <property type="project" value="UniProtKB-ARBA"/>
</dbReference>
<organism evidence="24 25">
    <name type="scientific">Dendroctonus ponderosae</name>
    <name type="common">Mountain pine beetle</name>
    <dbReference type="NCBI Taxonomy" id="77166"/>
    <lineage>
        <taxon>Eukaryota</taxon>
        <taxon>Metazoa</taxon>
        <taxon>Ecdysozoa</taxon>
        <taxon>Arthropoda</taxon>
        <taxon>Hexapoda</taxon>
        <taxon>Insecta</taxon>
        <taxon>Pterygota</taxon>
        <taxon>Neoptera</taxon>
        <taxon>Endopterygota</taxon>
        <taxon>Coleoptera</taxon>
        <taxon>Polyphaga</taxon>
        <taxon>Cucujiformia</taxon>
        <taxon>Curculionidae</taxon>
        <taxon>Scolytinae</taxon>
        <taxon>Dendroctonus</taxon>
    </lineage>
</organism>
<feature type="binding site" evidence="20">
    <location>
        <position position="417"/>
    </location>
    <ligand>
        <name>ATP</name>
        <dbReference type="ChEBI" id="CHEBI:30616"/>
    </ligand>
</feature>
<dbReference type="EC" id="2.7.10.2" evidence="5"/>
<dbReference type="GeneID" id="109534059"/>
<dbReference type="PANTHER" id="PTHR46221">
    <property type="entry name" value="FERM AND PDZ DOMAIN-CONTAINING PROTEIN FAMILY MEMBER"/>
    <property type="match status" value="1"/>
</dbReference>
<dbReference type="Gene3D" id="1.20.80.10">
    <property type="match status" value="1"/>
</dbReference>
<dbReference type="GO" id="GO:0004715">
    <property type="term" value="F:non-membrane spanning protein tyrosine kinase activity"/>
    <property type="evidence" value="ECO:0007669"/>
    <property type="project" value="UniProtKB-EC"/>
</dbReference>
<evidence type="ECO:0000259" key="23">
    <source>
        <dbReference type="PROSITE" id="PS50057"/>
    </source>
</evidence>
<reference evidence="25" key="1">
    <citation type="journal article" date="2013" name="Genome Biol.">
        <title>Draft genome of the mountain pine beetle, Dendroctonus ponderosae Hopkins, a major forest pest.</title>
        <authorList>
            <person name="Keeling C.I."/>
            <person name="Yuen M.M."/>
            <person name="Liao N.Y."/>
            <person name="Docking T.R."/>
            <person name="Chan S.K."/>
            <person name="Taylor G.A."/>
            <person name="Palmquist D.L."/>
            <person name="Jackman S.D."/>
            <person name="Nguyen A."/>
            <person name="Li M."/>
            <person name="Henderson H."/>
            <person name="Janes J.K."/>
            <person name="Zhao Y."/>
            <person name="Pandoh P."/>
            <person name="Moore R."/>
            <person name="Sperling F.A."/>
            <person name="Huber D.P."/>
            <person name="Birol I."/>
            <person name="Jones S.J."/>
            <person name="Bohlmann J."/>
        </authorList>
    </citation>
    <scope>NUCLEOTIDE SEQUENCE</scope>
</reference>
<comment type="catalytic activity">
    <reaction evidence="18">
        <text>L-tyrosyl-[protein] + ATP = O-phospho-L-tyrosyl-[protein] + ADP + H(+)</text>
        <dbReference type="Rhea" id="RHEA:10596"/>
        <dbReference type="Rhea" id="RHEA-COMP:10136"/>
        <dbReference type="Rhea" id="RHEA-COMP:20101"/>
        <dbReference type="ChEBI" id="CHEBI:15378"/>
        <dbReference type="ChEBI" id="CHEBI:30616"/>
        <dbReference type="ChEBI" id="CHEBI:46858"/>
        <dbReference type="ChEBI" id="CHEBI:61978"/>
        <dbReference type="ChEBI" id="CHEBI:456216"/>
        <dbReference type="EC" id="2.7.10.2"/>
    </reaction>
</comment>
<dbReference type="InterPro" id="IPR008266">
    <property type="entry name" value="Tyr_kinase_AS"/>
</dbReference>
<dbReference type="Proteomes" id="UP000019118">
    <property type="component" value="Unassembled WGS sequence"/>
</dbReference>
<keyword evidence="17" id="KW-0966">Cell projection</keyword>
<dbReference type="PROSITE" id="PS50011">
    <property type="entry name" value="PROTEIN_KINASE_DOM"/>
    <property type="match status" value="1"/>
</dbReference>
<evidence type="ECO:0000256" key="18">
    <source>
        <dbReference type="ARBA" id="ARBA00051245"/>
    </source>
</evidence>
<dbReference type="KEGG" id="dpa:109534059"/>
<comment type="subcellular location">
    <subcellularLocation>
        <location evidence="1">Cell junction</location>
        <location evidence="1">Focal adhesion</location>
    </subcellularLocation>
    <subcellularLocation>
        <location evidence="3">Cell membrane</location>
        <topology evidence="3">Peripheral membrane protein</topology>
        <orientation evidence="3">Cytoplasmic side</orientation>
    </subcellularLocation>
    <subcellularLocation>
        <location evidence="2">Cell projection</location>
    </subcellularLocation>
    <subcellularLocation>
        <location evidence="4">Cytoplasm</location>
    </subcellularLocation>
</comment>
<evidence type="ECO:0000256" key="3">
    <source>
        <dbReference type="ARBA" id="ARBA00004413"/>
    </source>
</evidence>
<dbReference type="SUPFAM" id="SSF68993">
    <property type="entry name" value="FAT domain of focal adhesion kinase"/>
    <property type="match status" value="1"/>
</dbReference>
<evidence type="ECO:0000256" key="4">
    <source>
        <dbReference type="ARBA" id="ARBA00004496"/>
    </source>
</evidence>
<dbReference type="InterPro" id="IPR000299">
    <property type="entry name" value="FERM_domain"/>
</dbReference>
<dbReference type="InterPro" id="IPR001245">
    <property type="entry name" value="Ser-Thr/Tyr_kinase_cat_dom"/>
</dbReference>
<feature type="domain" description="FERM" evidence="23">
    <location>
        <begin position="15"/>
        <end position="326"/>
    </location>
</feature>
<keyword evidence="16" id="KW-0829">Tyrosine-protein kinase</keyword>
<dbReference type="FunFam" id="1.10.510.10:FF:000039">
    <property type="entry name" value="Focal adhesion kinase, isoform D"/>
    <property type="match status" value="1"/>
</dbReference>
<dbReference type="Pfam" id="PF21477">
    <property type="entry name" value="FERM_C_FAK1"/>
    <property type="match status" value="1"/>
</dbReference>
<feature type="compositionally biased region" description="Polar residues" evidence="21">
    <location>
        <begin position="791"/>
        <end position="808"/>
    </location>
</feature>
<dbReference type="SUPFAM" id="SSF50729">
    <property type="entry name" value="PH domain-like"/>
    <property type="match status" value="1"/>
</dbReference>
<evidence type="ECO:0000256" key="5">
    <source>
        <dbReference type="ARBA" id="ARBA00011903"/>
    </source>
</evidence>
<dbReference type="InterPro" id="IPR000719">
    <property type="entry name" value="Prot_kinase_dom"/>
</dbReference>
<dbReference type="InterPro" id="IPR020635">
    <property type="entry name" value="Tyr_kinase_cat_dom"/>
</dbReference>
<evidence type="ECO:0000256" key="16">
    <source>
        <dbReference type="ARBA" id="ARBA00023137"/>
    </source>
</evidence>
<keyword evidence="7" id="KW-0963">Cytoplasm</keyword>
<dbReference type="GO" id="GO:0008284">
    <property type="term" value="P:positive regulation of cell population proliferation"/>
    <property type="evidence" value="ECO:0007669"/>
    <property type="project" value="UniProtKB-ARBA"/>
</dbReference>
<dbReference type="Pfam" id="PF07714">
    <property type="entry name" value="PK_Tyr_Ser-Thr"/>
    <property type="match status" value="1"/>
</dbReference>
<evidence type="ECO:0000256" key="2">
    <source>
        <dbReference type="ARBA" id="ARBA00004316"/>
    </source>
</evidence>
<keyword evidence="12 20" id="KW-0067">ATP-binding</keyword>
<keyword evidence="8" id="KW-0597">Phosphoprotein</keyword>
<feature type="compositionally biased region" description="Polar residues" evidence="21">
    <location>
        <begin position="1027"/>
        <end position="1037"/>
    </location>
</feature>
<name>A0AAR5P252_DENPD</name>
<dbReference type="PROSITE" id="PS50057">
    <property type="entry name" value="FERM_3"/>
    <property type="match status" value="1"/>
</dbReference>
<feature type="compositionally biased region" description="Low complexity" evidence="21">
    <location>
        <begin position="1010"/>
        <end position="1026"/>
    </location>
</feature>
<dbReference type="FunFam" id="3.30.200.20:FF:000194">
    <property type="entry name" value="protein-tyrosine kinase 2-beta isoform X1"/>
    <property type="match status" value="1"/>
</dbReference>
<evidence type="ECO:0000256" key="14">
    <source>
        <dbReference type="ARBA" id="ARBA00022999"/>
    </source>
</evidence>
<evidence type="ECO:0000313" key="24">
    <source>
        <dbReference type="EnsemblMetazoa" id="XP_019755170.1"/>
    </source>
</evidence>
<sequence length="1047" mass="118008">MEQSDLAQNASSDKGTVKVCLPNGGFNVVRHGGSINIQGIITIVTQERRSTGNGYFSGLYAMRLTRPSSKEVYWLHKDFTMQQVQEKYLQKCPGADWRYDLRIRYLPETLRELANKDTATFNFYYEQVRSDYYLELHTKVDQDVALQICCLDIRKYLSNASTGLDKKSTLEYLDREIGLQRFIPHGMLDKIKPKLLKKHIQTHCKKLANTSELDCMLQFLELLKLHTQCDQERFEVDYGTSESFTIPIELIIGPDVGIQASAARRIEFKHINKLKIEDCKETSKVALRLKLTTSAEILCFICPNAAVAESLADLIDGYCRIHSEAECSVWTAEDFSEADRKRFGGRHKLGNNDGILLAEDYAEIIEEGDYSVPAVRDYELNRDHIELGIILGKGQFGDVHKGTVMTKEGTTIPVAIKTCKSDADASTTDKFLEEAYIMQKFDHPHIIKLMGICSDSPVWIVMELAKLGELRAYLQSNRTLLELETLLTFAFQLSTALSYLESKKYVHRDIAARNVLVSSETSVKLADFGLSRWMGQEQSYYRASKGKLPIKWMSPESINFRRFTTASDVWMFGVCIWEILMLGVKPFQGVKNNDVIGKIENGERLPLPENCPPRLYSLMSQCWSYEPSKRPSFKDIKEILQEILLEERSSQQNTLRRETRRVAAMSWSSMDDVSPPPKPSRYPVLESVSIPNAESGSPMPQTYIVAQNPEVLAHLMRENENRGITPAMYTVPASLSAQLMSDSAREIIHPITEHVLERRLRQQQLESNEDSRWLAETETNLEKRFSAVPSEATSLESLNKSHNSNTADSDPGGAAQDLSSARFGATLQSSSESLNRSKSSSPVLSASRLNSLERLPHSKDSMPALSLERENDRVYKCTTEVVKAIMLLSQGVQHSRFDQYLNLVKNVGLELRLLLTSVDEIVSSLPASMLREVEMAHKVLSKDMSDLVSAMKLAQQYSRTTLDAEYRKGMLSTAHILAMDSKNLLDVIDNLRMQHPPLTPSSNELPEYAGSKGSSEELSSNSVLSNFEPNAAQSEPSENVFKDKHAS</sequence>
<dbReference type="InterPro" id="IPR011009">
    <property type="entry name" value="Kinase-like_dom_sf"/>
</dbReference>
<evidence type="ECO:0000256" key="7">
    <source>
        <dbReference type="ARBA" id="ARBA00022490"/>
    </source>
</evidence>
<evidence type="ECO:0000256" key="21">
    <source>
        <dbReference type="SAM" id="MobiDB-lite"/>
    </source>
</evidence>
<dbReference type="EnsemblMetazoa" id="XM_019899611.1">
    <property type="protein sequence ID" value="XP_019755170.1"/>
    <property type="gene ID" value="LOC109534059"/>
</dbReference>
<evidence type="ECO:0000256" key="19">
    <source>
        <dbReference type="ARBA" id="ARBA00061333"/>
    </source>
</evidence>
<feature type="domain" description="Protein kinase" evidence="22">
    <location>
        <begin position="385"/>
        <end position="644"/>
    </location>
</feature>
<feature type="compositionally biased region" description="Low complexity" evidence="21">
    <location>
        <begin position="829"/>
        <end position="841"/>
    </location>
</feature>
<dbReference type="Gene3D" id="1.10.510.10">
    <property type="entry name" value="Transferase(Phosphotransferase) domain 1"/>
    <property type="match status" value="1"/>
</dbReference>
<evidence type="ECO:0000256" key="20">
    <source>
        <dbReference type="PROSITE-ProRule" id="PRU10141"/>
    </source>
</evidence>
<keyword evidence="9" id="KW-0808">Transferase</keyword>
<evidence type="ECO:0000313" key="25">
    <source>
        <dbReference type="Proteomes" id="UP000019118"/>
    </source>
</evidence>
<dbReference type="InterPro" id="IPR014352">
    <property type="entry name" value="FERM/acyl-CoA-bd_prot_sf"/>
</dbReference>
<dbReference type="Gene3D" id="1.20.120.330">
    <property type="entry name" value="Nucleotidyltransferases domain 2"/>
    <property type="match status" value="1"/>
</dbReference>
<evidence type="ECO:0000256" key="6">
    <source>
        <dbReference type="ARBA" id="ARBA00022475"/>
    </source>
</evidence>
<dbReference type="Pfam" id="PF00373">
    <property type="entry name" value="FERM_M"/>
    <property type="match status" value="1"/>
</dbReference>
<dbReference type="InterPro" id="IPR019748">
    <property type="entry name" value="FERM_central"/>
</dbReference>
<evidence type="ECO:0000256" key="9">
    <source>
        <dbReference type="ARBA" id="ARBA00022679"/>
    </source>
</evidence>
<protein>
    <recommendedName>
        <fullName evidence="5">non-specific protein-tyrosine kinase</fullName>
        <ecNumber evidence="5">2.7.10.2</ecNumber>
    </recommendedName>
</protein>
<dbReference type="GO" id="GO:0005524">
    <property type="term" value="F:ATP binding"/>
    <property type="evidence" value="ECO:0007669"/>
    <property type="project" value="UniProtKB-UniRule"/>
</dbReference>
<dbReference type="PRINTS" id="PR00109">
    <property type="entry name" value="TYRKINASE"/>
</dbReference>
<dbReference type="SUPFAM" id="SSF56112">
    <property type="entry name" value="Protein kinase-like (PK-like)"/>
    <property type="match status" value="1"/>
</dbReference>
<dbReference type="InterPro" id="IPR029071">
    <property type="entry name" value="Ubiquitin-like_domsf"/>
</dbReference>
<dbReference type="GO" id="GO:0030182">
    <property type="term" value="P:neuron differentiation"/>
    <property type="evidence" value="ECO:0007669"/>
    <property type="project" value="UniProtKB-ARBA"/>
</dbReference>
<evidence type="ECO:0000256" key="15">
    <source>
        <dbReference type="ARBA" id="ARBA00023136"/>
    </source>
</evidence>
<feature type="region of interest" description="Disordered" evidence="21">
    <location>
        <begin position="996"/>
        <end position="1047"/>
    </location>
</feature>
<dbReference type="EnsemblMetazoa" id="XM_019899612.1">
    <property type="protein sequence ID" value="XP_019755171.1"/>
    <property type="gene ID" value="LOC109534059"/>
</dbReference>
<accession>A0AAR5P252</accession>
<dbReference type="Gene3D" id="3.10.20.90">
    <property type="entry name" value="Phosphatidylinositol 3-kinase Catalytic Subunit, Chain A, domain 1"/>
    <property type="match status" value="1"/>
</dbReference>
<dbReference type="Gene3D" id="2.30.29.30">
    <property type="entry name" value="Pleckstrin-homology domain (PH domain)/Phosphotyrosine-binding domain (PTB)"/>
    <property type="match status" value="1"/>
</dbReference>
<evidence type="ECO:0000256" key="10">
    <source>
        <dbReference type="ARBA" id="ARBA00022741"/>
    </source>
</evidence>
<keyword evidence="13" id="KW-0965">Cell junction</keyword>
<evidence type="ECO:0000256" key="8">
    <source>
        <dbReference type="ARBA" id="ARBA00022553"/>
    </source>
</evidence>
<dbReference type="SUPFAM" id="SSF54236">
    <property type="entry name" value="Ubiquitin-like"/>
    <property type="match status" value="1"/>
</dbReference>
<dbReference type="Pfam" id="PF03623">
    <property type="entry name" value="Focal_AT"/>
    <property type="match status" value="1"/>
</dbReference>
<dbReference type="PANTHER" id="PTHR46221:SF9">
    <property type="entry name" value="NON-SPECIFIC PROTEIN-TYROSINE KINASE"/>
    <property type="match status" value="1"/>
</dbReference>
<dbReference type="InterPro" id="IPR011993">
    <property type="entry name" value="PH-like_dom_sf"/>
</dbReference>
<dbReference type="InterPro" id="IPR017441">
    <property type="entry name" value="Protein_kinase_ATP_BS"/>
</dbReference>
<dbReference type="Gene3D" id="3.30.200.20">
    <property type="entry name" value="Phosphorylase Kinase, domain 1"/>
    <property type="match status" value="1"/>
</dbReference>
<evidence type="ECO:0000256" key="13">
    <source>
        <dbReference type="ARBA" id="ARBA00022949"/>
    </source>
</evidence>
<dbReference type="GO" id="GO:0042995">
    <property type="term" value="C:cell projection"/>
    <property type="evidence" value="ECO:0007669"/>
    <property type="project" value="UniProtKB-SubCell"/>
</dbReference>
<dbReference type="AlphaFoldDB" id="A0AAR5P252"/>
<dbReference type="CDD" id="cd14473">
    <property type="entry name" value="FERM_B-lobe"/>
    <property type="match status" value="1"/>
</dbReference>
<dbReference type="SUPFAM" id="SSF47031">
    <property type="entry name" value="Second domain of FERM"/>
    <property type="match status" value="1"/>
</dbReference>
<keyword evidence="6" id="KW-1003">Cell membrane</keyword>
<dbReference type="InterPro" id="IPR041390">
    <property type="entry name" value="FADK_N"/>
</dbReference>
<dbReference type="InterPro" id="IPR049385">
    <property type="entry name" value="FAK1-like_FERM_C"/>
</dbReference>
<dbReference type="GO" id="GO:0007172">
    <property type="term" value="P:signal complex assembly"/>
    <property type="evidence" value="ECO:0007669"/>
    <property type="project" value="InterPro"/>
</dbReference>
<proteinExistence type="inferred from homology"/>
<reference evidence="24" key="2">
    <citation type="submission" date="2024-08" db="UniProtKB">
        <authorList>
            <consortium name="EnsemblMetazoa"/>
        </authorList>
    </citation>
    <scope>IDENTIFICATION</scope>
</reference>
<dbReference type="SMART" id="SM00295">
    <property type="entry name" value="B41"/>
    <property type="match status" value="1"/>
</dbReference>
<dbReference type="PROSITE" id="PS00107">
    <property type="entry name" value="PROTEIN_KINASE_ATP"/>
    <property type="match status" value="1"/>
</dbReference>
<dbReference type="InterPro" id="IPR019749">
    <property type="entry name" value="Band_41_domain"/>
</dbReference>
<keyword evidence="25" id="KW-1185">Reference proteome</keyword>
<evidence type="ECO:0000259" key="22">
    <source>
        <dbReference type="PROSITE" id="PS50011"/>
    </source>
</evidence>